<proteinExistence type="inferred from homology"/>
<dbReference type="AlphaFoldDB" id="A0A165GWF7"/>
<gene>
    <name evidence="9" type="ORF">L228DRAFT_268070</name>
</gene>
<dbReference type="OrthoDB" id="529194at2759"/>
<protein>
    <recommendedName>
        <fullName evidence="4">Mitochondrial zinc maintenance protein 1, mitochondrial</fullName>
    </recommendedName>
</protein>
<keyword evidence="6" id="KW-0496">Mitochondrion</keyword>
<comment type="similarity">
    <text evidence="2">Belongs to the complex I LYR family. MZM1 subfamily.</text>
</comment>
<keyword evidence="10" id="KW-1185">Reference proteome</keyword>
<dbReference type="GO" id="GO:0044183">
    <property type="term" value="F:protein folding chaperone"/>
    <property type="evidence" value="ECO:0007669"/>
    <property type="project" value="TreeGrafter"/>
</dbReference>
<evidence type="ECO:0000256" key="2">
    <source>
        <dbReference type="ARBA" id="ARBA00009949"/>
    </source>
</evidence>
<name>A0A165GWF7_XYLHT</name>
<evidence type="ECO:0000313" key="9">
    <source>
        <dbReference type="EMBL" id="KZF22684.1"/>
    </source>
</evidence>
<comment type="function">
    <text evidence="8">Assembly factor required for Rieske Fe-S protein RIP1 incorporation into the cytochrome b-c1 (CIII) complex. Functions as a chaperone, binding to this subunit within the mitochondrial matrix and stabilizing it prior to its translocation and insertion into the late CIII dimeric intermediate within the mitochondrial inner membrane. Modulates the mitochondrial matrix zinc pool.</text>
</comment>
<evidence type="ECO:0000256" key="5">
    <source>
        <dbReference type="ARBA" id="ARBA00022946"/>
    </source>
</evidence>
<dbReference type="InParanoid" id="A0A165GWF7"/>
<dbReference type="GO" id="GO:0005759">
    <property type="term" value="C:mitochondrial matrix"/>
    <property type="evidence" value="ECO:0007669"/>
    <property type="project" value="UniProtKB-SubCell"/>
</dbReference>
<evidence type="ECO:0000256" key="8">
    <source>
        <dbReference type="ARBA" id="ARBA00025268"/>
    </source>
</evidence>
<comment type="subcellular location">
    <subcellularLocation>
        <location evidence="1">Mitochondrion matrix</location>
    </subcellularLocation>
</comment>
<dbReference type="CDD" id="cd20267">
    <property type="entry name" value="Complex1_LYR_LYRM7"/>
    <property type="match status" value="1"/>
</dbReference>
<evidence type="ECO:0000256" key="3">
    <source>
        <dbReference type="ARBA" id="ARBA00011589"/>
    </source>
</evidence>
<dbReference type="InterPro" id="IPR045298">
    <property type="entry name" value="Complex1_LYR_LYRM7"/>
</dbReference>
<sequence>MALVAYRQLLRSARVAFQGDARLLSAAREQARAGFESGRDLPLSSDETSARIAHAEEVAKILRHNIVQGQIENENKGNYKLRIHEEIERGDNDSVKISDSGLLKPGQCCSSL</sequence>
<dbReference type="FunCoup" id="A0A165GWF7">
    <property type="interactions" value="16"/>
</dbReference>
<dbReference type="RefSeq" id="XP_018188239.1">
    <property type="nucleotide sequence ID" value="XM_018335076.1"/>
</dbReference>
<keyword evidence="5" id="KW-0809">Transit peptide</keyword>
<accession>A0A165GWF7</accession>
<evidence type="ECO:0000256" key="6">
    <source>
        <dbReference type="ARBA" id="ARBA00023128"/>
    </source>
</evidence>
<comment type="subunit">
    <text evidence="3">Interacts with RIP1.</text>
</comment>
<dbReference type="GeneID" id="28900213"/>
<dbReference type="PANTHER" id="PTHR46749:SF1">
    <property type="entry name" value="COMPLEX III ASSEMBLY FACTOR LYRM7"/>
    <property type="match status" value="1"/>
</dbReference>
<evidence type="ECO:0000256" key="1">
    <source>
        <dbReference type="ARBA" id="ARBA00004305"/>
    </source>
</evidence>
<keyword evidence="7" id="KW-0143">Chaperone</keyword>
<dbReference type="EMBL" id="KV407458">
    <property type="protein sequence ID" value="KZF22684.1"/>
    <property type="molecule type" value="Genomic_DNA"/>
</dbReference>
<dbReference type="GO" id="GO:0034551">
    <property type="term" value="P:mitochondrial respiratory chain complex III assembly"/>
    <property type="evidence" value="ECO:0007669"/>
    <property type="project" value="InterPro"/>
</dbReference>
<reference evidence="9 10" key="1">
    <citation type="journal article" date="2016" name="Fungal Biol.">
        <title>The genome of Xylona heveae provides a window into fungal endophytism.</title>
        <authorList>
            <person name="Gazis R."/>
            <person name="Kuo A."/>
            <person name="Riley R."/>
            <person name="LaButti K."/>
            <person name="Lipzen A."/>
            <person name="Lin J."/>
            <person name="Amirebrahimi M."/>
            <person name="Hesse C.N."/>
            <person name="Spatafora J.W."/>
            <person name="Henrissat B."/>
            <person name="Hainaut M."/>
            <person name="Grigoriev I.V."/>
            <person name="Hibbett D.S."/>
        </authorList>
    </citation>
    <scope>NUCLEOTIDE SEQUENCE [LARGE SCALE GENOMIC DNA]</scope>
    <source>
        <strain evidence="9 10">TC161</strain>
    </source>
</reference>
<dbReference type="OMA" id="KYKLRIH"/>
<dbReference type="Proteomes" id="UP000076632">
    <property type="component" value="Unassembled WGS sequence"/>
</dbReference>
<dbReference type="InterPro" id="IPR050435">
    <property type="entry name" value="MZM1/LYRM7"/>
</dbReference>
<organism evidence="9 10">
    <name type="scientific">Xylona heveae (strain CBS 132557 / TC161)</name>
    <dbReference type="NCBI Taxonomy" id="1328760"/>
    <lineage>
        <taxon>Eukaryota</taxon>
        <taxon>Fungi</taxon>
        <taxon>Dikarya</taxon>
        <taxon>Ascomycota</taxon>
        <taxon>Pezizomycotina</taxon>
        <taxon>Xylonomycetes</taxon>
        <taxon>Xylonales</taxon>
        <taxon>Xylonaceae</taxon>
        <taxon>Xylona</taxon>
    </lineage>
</organism>
<evidence type="ECO:0000313" key="10">
    <source>
        <dbReference type="Proteomes" id="UP000076632"/>
    </source>
</evidence>
<evidence type="ECO:0000256" key="7">
    <source>
        <dbReference type="ARBA" id="ARBA00023186"/>
    </source>
</evidence>
<evidence type="ECO:0000256" key="4">
    <source>
        <dbReference type="ARBA" id="ARBA00015108"/>
    </source>
</evidence>
<dbReference type="PANTHER" id="PTHR46749">
    <property type="entry name" value="COMPLEX III ASSEMBLY FACTOR LYRM7"/>
    <property type="match status" value="1"/>
</dbReference>
<dbReference type="STRING" id="1328760.A0A165GWF7"/>